<sequence>MIYLHTSAIVRLAAVESEPLPALLTEVGAAMAVTSELSRVELALTGSTPEVVRRARTVLDSPSVLTVEVSDLIRESAESLAEDELDPRQAVHLATALSLGAAIRVFACDDPTLGVAATARGMRTAVPPFGSSRHSRRRESDR</sequence>
<gene>
    <name evidence="1" type="ORF">ACFPFM_30915</name>
</gene>
<comment type="caution">
    <text evidence="1">The sequence shown here is derived from an EMBL/GenBank/DDBJ whole genome shotgun (WGS) entry which is preliminary data.</text>
</comment>
<evidence type="ECO:0000313" key="1">
    <source>
        <dbReference type="EMBL" id="MFC5058145.1"/>
    </source>
</evidence>
<dbReference type="SUPFAM" id="SSF88723">
    <property type="entry name" value="PIN domain-like"/>
    <property type="match status" value="1"/>
</dbReference>
<proteinExistence type="predicted"/>
<accession>A0ABV9Y609</accession>
<evidence type="ECO:0000313" key="2">
    <source>
        <dbReference type="Proteomes" id="UP001595833"/>
    </source>
</evidence>
<dbReference type="InterPro" id="IPR029060">
    <property type="entry name" value="PIN-like_dom_sf"/>
</dbReference>
<protein>
    <recommendedName>
        <fullName evidence="3">PIN domain-containing protein</fullName>
    </recommendedName>
</protein>
<dbReference type="Proteomes" id="UP001595833">
    <property type="component" value="Unassembled WGS sequence"/>
</dbReference>
<dbReference type="EMBL" id="JBHSJB010000031">
    <property type="protein sequence ID" value="MFC5058145.1"/>
    <property type="molecule type" value="Genomic_DNA"/>
</dbReference>
<dbReference type="RefSeq" id="WP_344037607.1">
    <property type="nucleotide sequence ID" value="NZ_BAAAKE010000008.1"/>
</dbReference>
<organism evidence="1 2">
    <name type="scientific">Saccharothrix xinjiangensis</name>
    <dbReference type="NCBI Taxonomy" id="204798"/>
    <lineage>
        <taxon>Bacteria</taxon>
        <taxon>Bacillati</taxon>
        <taxon>Actinomycetota</taxon>
        <taxon>Actinomycetes</taxon>
        <taxon>Pseudonocardiales</taxon>
        <taxon>Pseudonocardiaceae</taxon>
        <taxon>Saccharothrix</taxon>
    </lineage>
</organism>
<name>A0ABV9Y609_9PSEU</name>
<reference evidence="2" key="1">
    <citation type="journal article" date="2019" name="Int. J. Syst. Evol. Microbiol.">
        <title>The Global Catalogue of Microorganisms (GCM) 10K type strain sequencing project: providing services to taxonomists for standard genome sequencing and annotation.</title>
        <authorList>
            <consortium name="The Broad Institute Genomics Platform"/>
            <consortium name="The Broad Institute Genome Sequencing Center for Infectious Disease"/>
            <person name="Wu L."/>
            <person name="Ma J."/>
        </authorList>
    </citation>
    <scope>NUCLEOTIDE SEQUENCE [LARGE SCALE GENOMIC DNA]</scope>
    <source>
        <strain evidence="2">KCTC 12848</strain>
    </source>
</reference>
<evidence type="ECO:0008006" key="3">
    <source>
        <dbReference type="Google" id="ProtNLM"/>
    </source>
</evidence>
<keyword evidence="2" id="KW-1185">Reference proteome</keyword>